<keyword evidence="1" id="KW-1133">Transmembrane helix</keyword>
<dbReference type="AlphaFoldDB" id="H5Y561"/>
<keyword evidence="1" id="KW-0472">Membrane</keyword>
<evidence type="ECO:0000256" key="1">
    <source>
        <dbReference type="SAM" id="Phobius"/>
    </source>
</evidence>
<sequence>MIKYAFTVWCLLPIIVSLFYILYYFRSKEIIDVITGVSGIAGYIFYQVVIVIASHLNNSIMLVYTLKFFIPFFLLLLIVRVKDQEWYDVKNTVFTLLGFLGMVLFIGCSDLIFK</sequence>
<keyword evidence="3" id="KW-1185">Reference proteome</keyword>
<dbReference type="Proteomes" id="UP000005104">
    <property type="component" value="Chromosome"/>
</dbReference>
<feature type="transmembrane region" description="Helical" evidence="1">
    <location>
        <begin position="62"/>
        <end position="81"/>
    </location>
</feature>
<gene>
    <name evidence="2" type="ORF">DesyoDRAFT_3131</name>
</gene>
<reference evidence="2 3" key="1">
    <citation type="submission" date="2011-11" db="EMBL/GenBank/DDBJ databases">
        <title>The Noncontiguous Finished genome of Desulfosporosinus youngiae DSM 17734.</title>
        <authorList>
            <consortium name="US DOE Joint Genome Institute (JGI-PGF)"/>
            <person name="Lucas S."/>
            <person name="Han J."/>
            <person name="Lapidus A."/>
            <person name="Cheng J.-F."/>
            <person name="Goodwin L."/>
            <person name="Pitluck S."/>
            <person name="Peters L."/>
            <person name="Ovchinnikova G."/>
            <person name="Lu M."/>
            <person name="Land M.L."/>
            <person name="Hauser L."/>
            <person name="Pester M."/>
            <person name="Spring S."/>
            <person name="Ollivier B."/>
            <person name="Rattei T."/>
            <person name="Klenk H.-P."/>
            <person name="Wagner M."/>
            <person name="Loy A."/>
            <person name="Woyke T.J."/>
        </authorList>
    </citation>
    <scope>NUCLEOTIDE SEQUENCE [LARGE SCALE GENOMIC DNA]</scope>
    <source>
        <strain evidence="2 3">DSM 17734</strain>
    </source>
</reference>
<accession>H5Y561</accession>
<feature type="transmembrane region" description="Helical" evidence="1">
    <location>
        <begin position="37"/>
        <end position="56"/>
    </location>
</feature>
<dbReference type="HOGENOM" id="CLU_2117120_0_0_9"/>
<organism evidence="2 3">
    <name type="scientific">Desulfosporosinus youngiae DSM 17734</name>
    <dbReference type="NCBI Taxonomy" id="768710"/>
    <lineage>
        <taxon>Bacteria</taxon>
        <taxon>Bacillati</taxon>
        <taxon>Bacillota</taxon>
        <taxon>Clostridia</taxon>
        <taxon>Eubacteriales</taxon>
        <taxon>Desulfitobacteriaceae</taxon>
        <taxon>Desulfosporosinus</taxon>
    </lineage>
</organism>
<feature type="transmembrane region" description="Helical" evidence="1">
    <location>
        <begin position="6"/>
        <end position="25"/>
    </location>
</feature>
<protein>
    <submittedName>
        <fullName evidence="2">Uncharacterized protein</fullName>
    </submittedName>
</protein>
<name>H5Y561_9FIRM</name>
<proteinExistence type="predicted"/>
<dbReference type="EMBL" id="CM001441">
    <property type="protein sequence ID" value="EHQ90165.1"/>
    <property type="molecule type" value="Genomic_DNA"/>
</dbReference>
<dbReference type="RefSeq" id="WP_007784436.1">
    <property type="nucleotide sequence ID" value="NZ_CM001441.1"/>
</dbReference>
<evidence type="ECO:0000313" key="2">
    <source>
        <dbReference type="EMBL" id="EHQ90165.1"/>
    </source>
</evidence>
<keyword evidence="1" id="KW-0812">Transmembrane</keyword>
<evidence type="ECO:0000313" key="3">
    <source>
        <dbReference type="Proteomes" id="UP000005104"/>
    </source>
</evidence>
<feature type="transmembrane region" description="Helical" evidence="1">
    <location>
        <begin position="93"/>
        <end position="113"/>
    </location>
</feature>